<name>A0A8S1L9M0_PARPR</name>
<feature type="compositionally biased region" description="Polar residues" evidence="2">
    <location>
        <begin position="1"/>
        <end position="15"/>
    </location>
</feature>
<reference evidence="3" key="1">
    <citation type="submission" date="2021-01" db="EMBL/GenBank/DDBJ databases">
        <authorList>
            <consortium name="Genoscope - CEA"/>
            <person name="William W."/>
        </authorList>
    </citation>
    <scope>NUCLEOTIDE SEQUENCE</scope>
</reference>
<sequence>MGSKYQQPNSSTFDKQYQQCQTQNYRQSEKQEQAQIQYYIYEDLQNIINLIYQRNAILEYFRDDPGHDMVILSNNKLILQLNLSSSIHFDQTQYYKKQQPQLFQFLKDERQKAYKILEKLFDDNDQTKNYKNDHLNKNKEIKDYLKKYKQFYENQDFILNQFKQQPTNLVPKFNEGVLSKIISSIQTVDSQVDQIRNTQYYKTPNQQEIESKAIQYQENTKMKLQDLFQNQNNQMKNQDNQKINQSNTINIGQSNQLIQGKEQNQSLSQSNSDEQCNLTNQLNKGISLKEKLIEFINYLRFNNVEIINTNGKHFNIQDQFPKNYTNTYIKDWAKGFQRQDYLQKFINLHYQFYLFVEYQEFIRNNQLPQNNVDLFNNFMKNQQGQNKIQVIHLIEYLFSNINKISNYQKYLQNNDNFQNQIKKTNQKQNQQVNQEQDHIYNLYEIFNNYYNRNQNKNQFNK</sequence>
<organism evidence="3 4">
    <name type="scientific">Paramecium primaurelia</name>
    <dbReference type="NCBI Taxonomy" id="5886"/>
    <lineage>
        <taxon>Eukaryota</taxon>
        <taxon>Sar</taxon>
        <taxon>Alveolata</taxon>
        <taxon>Ciliophora</taxon>
        <taxon>Intramacronucleata</taxon>
        <taxon>Oligohymenophorea</taxon>
        <taxon>Peniculida</taxon>
        <taxon>Parameciidae</taxon>
        <taxon>Paramecium</taxon>
    </lineage>
</organism>
<evidence type="ECO:0000256" key="2">
    <source>
        <dbReference type="SAM" id="MobiDB-lite"/>
    </source>
</evidence>
<keyword evidence="1" id="KW-0175">Coiled coil</keyword>
<gene>
    <name evidence="3" type="ORF">PPRIM_AZ9-3.1.T0340055</name>
</gene>
<dbReference type="Proteomes" id="UP000688137">
    <property type="component" value="Unassembled WGS sequence"/>
</dbReference>
<proteinExistence type="predicted"/>
<evidence type="ECO:0000313" key="4">
    <source>
        <dbReference type="Proteomes" id="UP000688137"/>
    </source>
</evidence>
<comment type="caution">
    <text evidence="3">The sequence shown here is derived from an EMBL/GenBank/DDBJ whole genome shotgun (WGS) entry which is preliminary data.</text>
</comment>
<dbReference type="EMBL" id="CAJJDM010000033">
    <property type="protein sequence ID" value="CAD8062915.1"/>
    <property type="molecule type" value="Genomic_DNA"/>
</dbReference>
<protein>
    <submittedName>
        <fullName evidence="3">Uncharacterized protein</fullName>
    </submittedName>
</protein>
<feature type="coiled-coil region" evidence="1">
    <location>
        <begin position="407"/>
        <end position="434"/>
    </location>
</feature>
<dbReference type="AlphaFoldDB" id="A0A8S1L9M0"/>
<dbReference type="OMA" id="QKQIKGP"/>
<evidence type="ECO:0000313" key="3">
    <source>
        <dbReference type="EMBL" id="CAD8062915.1"/>
    </source>
</evidence>
<accession>A0A8S1L9M0</accession>
<keyword evidence="4" id="KW-1185">Reference proteome</keyword>
<evidence type="ECO:0000256" key="1">
    <source>
        <dbReference type="SAM" id="Coils"/>
    </source>
</evidence>
<feature type="region of interest" description="Disordered" evidence="2">
    <location>
        <begin position="1"/>
        <end position="20"/>
    </location>
</feature>